<gene>
    <name evidence="1" type="ORF">L6452_28394</name>
</gene>
<evidence type="ECO:0000313" key="2">
    <source>
        <dbReference type="Proteomes" id="UP001055879"/>
    </source>
</evidence>
<protein>
    <submittedName>
        <fullName evidence="1">Uncharacterized protein</fullName>
    </submittedName>
</protein>
<evidence type="ECO:0000313" key="1">
    <source>
        <dbReference type="EMBL" id="KAI3702646.1"/>
    </source>
</evidence>
<keyword evidence="2" id="KW-1185">Reference proteome</keyword>
<dbReference type="Proteomes" id="UP001055879">
    <property type="component" value="Linkage Group LG09"/>
</dbReference>
<dbReference type="EMBL" id="CM042055">
    <property type="protein sequence ID" value="KAI3702646.1"/>
    <property type="molecule type" value="Genomic_DNA"/>
</dbReference>
<proteinExistence type="predicted"/>
<accession>A0ACB8ZYU4</accession>
<name>A0ACB8ZYU4_ARCLA</name>
<reference evidence="2" key="1">
    <citation type="journal article" date="2022" name="Mol. Ecol. Resour.">
        <title>The genomes of chicory, endive, great burdock and yacon provide insights into Asteraceae palaeo-polyploidization history and plant inulin production.</title>
        <authorList>
            <person name="Fan W."/>
            <person name="Wang S."/>
            <person name="Wang H."/>
            <person name="Wang A."/>
            <person name="Jiang F."/>
            <person name="Liu H."/>
            <person name="Zhao H."/>
            <person name="Xu D."/>
            <person name="Zhang Y."/>
        </authorList>
    </citation>
    <scope>NUCLEOTIDE SEQUENCE [LARGE SCALE GENOMIC DNA]</scope>
    <source>
        <strain evidence="2">cv. Niubang</strain>
    </source>
</reference>
<organism evidence="1 2">
    <name type="scientific">Arctium lappa</name>
    <name type="common">Greater burdock</name>
    <name type="synonym">Lappa major</name>
    <dbReference type="NCBI Taxonomy" id="4217"/>
    <lineage>
        <taxon>Eukaryota</taxon>
        <taxon>Viridiplantae</taxon>
        <taxon>Streptophyta</taxon>
        <taxon>Embryophyta</taxon>
        <taxon>Tracheophyta</taxon>
        <taxon>Spermatophyta</taxon>
        <taxon>Magnoliopsida</taxon>
        <taxon>eudicotyledons</taxon>
        <taxon>Gunneridae</taxon>
        <taxon>Pentapetalae</taxon>
        <taxon>asterids</taxon>
        <taxon>campanulids</taxon>
        <taxon>Asterales</taxon>
        <taxon>Asteraceae</taxon>
        <taxon>Carduoideae</taxon>
        <taxon>Cardueae</taxon>
        <taxon>Arctiinae</taxon>
        <taxon>Arctium</taxon>
    </lineage>
</organism>
<comment type="caution">
    <text evidence="1">The sequence shown here is derived from an EMBL/GenBank/DDBJ whole genome shotgun (WGS) entry which is preliminary data.</text>
</comment>
<reference evidence="1 2" key="2">
    <citation type="journal article" date="2022" name="Mol. Ecol. Resour.">
        <title>The genomes of chicory, endive, great burdock and yacon provide insights into Asteraceae paleo-polyploidization history and plant inulin production.</title>
        <authorList>
            <person name="Fan W."/>
            <person name="Wang S."/>
            <person name="Wang H."/>
            <person name="Wang A."/>
            <person name="Jiang F."/>
            <person name="Liu H."/>
            <person name="Zhao H."/>
            <person name="Xu D."/>
            <person name="Zhang Y."/>
        </authorList>
    </citation>
    <scope>NUCLEOTIDE SEQUENCE [LARGE SCALE GENOMIC DNA]</scope>
    <source>
        <strain evidence="2">cv. Niubang</strain>
    </source>
</reference>
<sequence>MEKPIKPNHVGLQTCNAIRFQSPKVFINRVTARVSHLTNNTHGFLLIVLIVIVLIVIVLNQFHIYLYSRLKVQYFNWSVTRFMETRASLMGGYALSRLQSISVGEEDESASVKEHDHREISPTCCVGCVGEGGEDGKCDSCFPW</sequence>